<dbReference type="RefSeq" id="WP_120488833.1">
    <property type="nucleotide sequence ID" value="NZ_CP029149.1"/>
</dbReference>
<evidence type="ECO:0000313" key="5">
    <source>
        <dbReference type="Proteomes" id="UP000464318"/>
    </source>
</evidence>
<dbReference type="InterPro" id="IPR000595">
    <property type="entry name" value="cNMP-bd_dom"/>
</dbReference>
<name>A0A6P1QUI1_9FLAO</name>
<dbReference type="InterPro" id="IPR050397">
    <property type="entry name" value="Env_Response_Regulators"/>
</dbReference>
<evidence type="ECO:0000256" key="3">
    <source>
        <dbReference type="ARBA" id="ARBA00023163"/>
    </source>
</evidence>
<dbReference type="InterPro" id="IPR014710">
    <property type="entry name" value="RmlC-like_jellyroll"/>
</dbReference>
<proteinExistence type="predicted"/>
<evidence type="ECO:0000256" key="2">
    <source>
        <dbReference type="ARBA" id="ARBA00023125"/>
    </source>
</evidence>
<gene>
    <name evidence="4" type="ORF">DBX24_00465</name>
</gene>
<protein>
    <submittedName>
        <fullName evidence="4">Helix-turn-helix domain-containing protein</fullName>
    </submittedName>
</protein>
<keyword evidence="5" id="KW-1185">Reference proteome</keyword>
<organism evidence="4 5">
    <name type="scientific">Bergeyella cardium</name>
    <dbReference type="NCBI Taxonomy" id="1585976"/>
    <lineage>
        <taxon>Bacteria</taxon>
        <taxon>Pseudomonadati</taxon>
        <taxon>Bacteroidota</taxon>
        <taxon>Flavobacteriia</taxon>
        <taxon>Flavobacteriales</taxon>
        <taxon>Weeksellaceae</taxon>
        <taxon>Bergeyella</taxon>
    </lineage>
</organism>
<dbReference type="PANTHER" id="PTHR24567">
    <property type="entry name" value="CRP FAMILY TRANSCRIPTIONAL REGULATORY PROTEIN"/>
    <property type="match status" value="1"/>
</dbReference>
<dbReference type="EMBL" id="CP029149">
    <property type="protein sequence ID" value="QHN64470.1"/>
    <property type="molecule type" value="Genomic_DNA"/>
</dbReference>
<dbReference type="KEGG" id="bcad:DBX24_00465"/>
<dbReference type="PRINTS" id="PR00034">
    <property type="entry name" value="HTHCRP"/>
</dbReference>
<dbReference type="Pfam" id="PF00027">
    <property type="entry name" value="cNMP_binding"/>
    <property type="match status" value="1"/>
</dbReference>
<dbReference type="OrthoDB" id="9776746at2"/>
<dbReference type="Proteomes" id="UP000464318">
    <property type="component" value="Chromosome"/>
</dbReference>
<evidence type="ECO:0000313" key="4">
    <source>
        <dbReference type="EMBL" id="QHN64470.1"/>
    </source>
</evidence>
<reference evidence="4 5" key="1">
    <citation type="submission" date="2018-04" db="EMBL/GenBank/DDBJ databases">
        <title>Characteristic and Complete Genome Sequencing of A Novel Member of Infective Endocarditis Causative Bacteria: Bergeyella cardium QL-PH.</title>
        <authorList>
            <person name="Pan H."/>
            <person name="Sun E."/>
            <person name="Zhang Y."/>
        </authorList>
    </citation>
    <scope>NUCLEOTIDE SEQUENCE [LARGE SCALE GENOMIC DNA]</scope>
    <source>
        <strain evidence="4 5">HPQL</strain>
    </source>
</reference>
<keyword evidence="3" id="KW-0804">Transcription</keyword>
<dbReference type="Pfam" id="PF13545">
    <property type="entry name" value="HTH_Crp_2"/>
    <property type="match status" value="1"/>
</dbReference>
<dbReference type="GO" id="GO:0003677">
    <property type="term" value="F:DNA binding"/>
    <property type="evidence" value="ECO:0007669"/>
    <property type="project" value="UniProtKB-KW"/>
</dbReference>
<keyword evidence="1" id="KW-0805">Transcription regulation</keyword>
<dbReference type="Gene3D" id="1.10.10.10">
    <property type="entry name" value="Winged helix-like DNA-binding domain superfamily/Winged helix DNA-binding domain"/>
    <property type="match status" value="1"/>
</dbReference>
<dbReference type="PANTHER" id="PTHR24567:SF26">
    <property type="entry name" value="REGULATORY PROTEIN YEIL"/>
    <property type="match status" value="1"/>
</dbReference>
<dbReference type="InterPro" id="IPR036388">
    <property type="entry name" value="WH-like_DNA-bd_sf"/>
</dbReference>
<dbReference type="PROSITE" id="PS51063">
    <property type="entry name" value="HTH_CRP_2"/>
    <property type="match status" value="1"/>
</dbReference>
<dbReference type="GO" id="GO:0005829">
    <property type="term" value="C:cytosol"/>
    <property type="evidence" value="ECO:0007669"/>
    <property type="project" value="TreeGrafter"/>
</dbReference>
<dbReference type="AlphaFoldDB" id="A0A6P1QUI1"/>
<sequence length="203" mass="23490">MMNIDEIINSEFRREMEQNGEIKSFPAGSVILNVDSYAHYIPLVLSGSIKVIRTEEDGREILLYYITPGESCIVSILAGMRRDKSKVKAVIEEDAEILMLSQQKAKEWIKKYPEWTDFVFNLYHKRFEELLEVVNSVAFQKADARILSLLYQKSQLYKSKELSVTHQQLADELGITREAVSRVLKQMENENQISLSRNKITLL</sequence>
<dbReference type="SUPFAM" id="SSF51206">
    <property type="entry name" value="cAMP-binding domain-like"/>
    <property type="match status" value="1"/>
</dbReference>
<dbReference type="GO" id="GO:0003700">
    <property type="term" value="F:DNA-binding transcription factor activity"/>
    <property type="evidence" value="ECO:0007669"/>
    <property type="project" value="TreeGrafter"/>
</dbReference>
<dbReference type="InterPro" id="IPR012318">
    <property type="entry name" value="HTH_CRP"/>
</dbReference>
<dbReference type="SUPFAM" id="SSF46785">
    <property type="entry name" value="Winged helix' DNA-binding domain"/>
    <property type="match status" value="1"/>
</dbReference>
<accession>A0A6P1QUI1</accession>
<dbReference type="CDD" id="cd00038">
    <property type="entry name" value="CAP_ED"/>
    <property type="match status" value="1"/>
</dbReference>
<dbReference type="InterPro" id="IPR036390">
    <property type="entry name" value="WH_DNA-bd_sf"/>
</dbReference>
<keyword evidence="2" id="KW-0238">DNA-binding</keyword>
<dbReference type="Gene3D" id="2.60.120.10">
    <property type="entry name" value="Jelly Rolls"/>
    <property type="match status" value="1"/>
</dbReference>
<dbReference type="SMART" id="SM00419">
    <property type="entry name" value="HTH_CRP"/>
    <property type="match status" value="1"/>
</dbReference>
<dbReference type="InterPro" id="IPR018490">
    <property type="entry name" value="cNMP-bd_dom_sf"/>
</dbReference>
<evidence type="ECO:0000256" key="1">
    <source>
        <dbReference type="ARBA" id="ARBA00023015"/>
    </source>
</evidence>